<proteinExistence type="inferred from homology"/>
<dbReference type="InterPro" id="IPR039426">
    <property type="entry name" value="TonB-dep_rcpt-like"/>
</dbReference>
<dbReference type="SUPFAM" id="SSF56935">
    <property type="entry name" value="Porins"/>
    <property type="match status" value="1"/>
</dbReference>
<evidence type="ECO:0000256" key="7">
    <source>
        <dbReference type="ARBA" id="ARBA00023065"/>
    </source>
</evidence>
<dbReference type="InterPro" id="IPR000531">
    <property type="entry name" value="Beta-barrel_TonB"/>
</dbReference>
<evidence type="ECO:0000256" key="4">
    <source>
        <dbReference type="ARBA" id="ARBA00022496"/>
    </source>
</evidence>
<feature type="domain" description="TonB-dependent receptor-like beta-barrel" evidence="13">
    <location>
        <begin position="271"/>
        <end position="713"/>
    </location>
</feature>
<comment type="subcellular location">
    <subcellularLocation>
        <location evidence="1 11">Cell outer membrane</location>
        <topology evidence="1 11">Multi-pass membrane protein</topology>
    </subcellularLocation>
</comment>
<dbReference type="PANTHER" id="PTHR32552">
    <property type="entry name" value="FERRICHROME IRON RECEPTOR-RELATED"/>
    <property type="match status" value="1"/>
</dbReference>
<organism evidence="15 16">
    <name type="scientific">Microbulbifer flavimaris</name>
    <dbReference type="NCBI Taxonomy" id="1781068"/>
    <lineage>
        <taxon>Bacteria</taxon>
        <taxon>Pseudomonadati</taxon>
        <taxon>Pseudomonadota</taxon>
        <taxon>Gammaproteobacteria</taxon>
        <taxon>Cellvibrionales</taxon>
        <taxon>Microbulbiferaceae</taxon>
        <taxon>Microbulbifer</taxon>
    </lineage>
</organism>
<dbReference type="InterPro" id="IPR036942">
    <property type="entry name" value="Beta-barrel_TonB_sf"/>
</dbReference>
<evidence type="ECO:0000256" key="11">
    <source>
        <dbReference type="PROSITE-ProRule" id="PRU01360"/>
    </source>
</evidence>
<comment type="caution">
    <text evidence="15">The sequence shown here is derived from an EMBL/GenBank/DDBJ whole genome shotgun (WGS) entry which is preliminary data.</text>
</comment>
<dbReference type="InterPro" id="IPR012910">
    <property type="entry name" value="Plug_dom"/>
</dbReference>
<evidence type="ECO:0000256" key="12">
    <source>
        <dbReference type="RuleBase" id="RU003357"/>
    </source>
</evidence>
<evidence type="ECO:0000256" key="8">
    <source>
        <dbReference type="ARBA" id="ARBA00023077"/>
    </source>
</evidence>
<evidence type="ECO:0000256" key="9">
    <source>
        <dbReference type="ARBA" id="ARBA00023136"/>
    </source>
</evidence>
<feature type="domain" description="TonB-dependent receptor plug" evidence="14">
    <location>
        <begin position="76"/>
        <end position="183"/>
    </location>
</feature>
<evidence type="ECO:0000259" key="14">
    <source>
        <dbReference type="Pfam" id="PF07715"/>
    </source>
</evidence>
<evidence type="ECO:0000259" key="13">
    <source>
        <dbReference type="Pfam" id="PF00593"/>
    </source>
</evidence>
<dbReference type="Proteomes" id="UP000218427">
    <property type="component" value="Unassembled WGS sequence"/>
</dbReference>
<dbReference type="Pfam" id="PF00593">
    <property type="entry name" value="TonB_dep_Rec_b-barrel"/>
    <property type="match status" value="1"/>
</dbReference>
<evidence type="ECO:0000256" key="10">
    <source>
        <dbReference type="ARBA" id="ARBA00023237"/>
    </source>
</evidence>
<dbReference type="EMBL" id="LRFG02000005">
    <property type="protein sequence ID" value="PCO04482.1"/>
    <property type="molecule type" value="Genomic_DNA"/>
</dbReference>
<gene>
    <name evidence="15" type="ORF">AWR36_013610</name>
</gene>
<comment type="similarity">
    <text evidence="11 12">Belongs to the TonB-dependent receptor family.</text>
</comment>
<evidence type="ECO:0000256" key="1">
    <source>
        <dbReference type="ARBA" id="ARBA00004571"/>
    </source>
</evidence>
<accession>A0ABX4HWJ7</accession>
<keyword evidence="16" id="KW-1185">Reference proteome</keyword>
<keyword evidence="10 11" id="KW-0998">Cell outer membrane</keyword>
<keyword evidence="5 11" id="KW-0812">Transmembrane</keyword>
<keyword evidence="15" id="KW-0675">Receptor</keyword>
<evidence type="ECO:0000313" key="16">
    <source>
        <dbReference type="Proteomes" id="UP000218427"/>
    </source>
</evidence>
<keyword evidence="9 11" id="KW-0472">Membrane</keyword>
<dbReference type="CDD" id="cd01347">
    <property type="entry name" value="ligand_gated_channel"/>
    <property type="match status" value="1"/>
</dbReference>
<evidence type="ECO:0000256" key="6">
    <source>
        <dbReference type="ARBA" id="ARBA00023004"/>
    </source>
</evidence>
<reference evidence="15" key="1">
    <citation type="submission" date="2017-08" db="EMBL/GenBank/DDBJ databases">
        <title>Microbulbifer marisrubri sp. nov., a halophilic alphaproteobacterium isolated from marine sediment of the Yellow Sea, China.</title>
        <authorList>
            <person name="Zhang G."/>
            <person name="Xiong Q."/>
        </authorList>
    </citation>
    <scope>NUCLEOTIDE SEQUENCE [LARGE SCALE GENOMIC DNA]</scope>
    <source>
        <strain evidence="15">WRN-8</strain>
    </source>
</reference>
<evidence type="ECO:0000256" key="3">
    <source>
        <dbReference type="ARBA" id="ARBA00022452"/>
    </source>
</evidence>
<dbReference type="Pfam" id="PF07715">
    <property type="entry name" value="Plug"/>
    <property type="match status" value="1"/>
</dbReference>
<keyword evidence="4" id="KW-0410">Iron transport</keyword>
<dbReference type="PROSITE" id="PS52016">
    <property type="entry name" value="TONB_DEPENDENT_REC_3"/>
    <property type="match status" value="1"/>
</dbReference>
<keyword evidence="8 12" id="KW-0798">TonB box</keyword>
<evidence type="ECO:0000256" key="2">
    <source>
        <dbReference type="ARBA" id="ARBA00022448"/>
    </source>
</evidence>
<name>A0ABX4HWJ7_9GAMM</name>
<keyword evidence="6" id="KW-0408">Iron</keyword>
<protein>
    <submittedName>
        <fullName evidence="15">TonB-dependent receptor</fullName>
    </submittedName>
</protein>
<sequence length="748" mass="80980">MELFLNSISTGTVMQTAKKDANSSLETKPLAKAISTSLAIMLSHSVMAQEAGQEQKTTKLALEEVTVTAQRKSQNLQDVPIAVSAFSGEAMERGNMLNVDDVSAMTPGFSLSTYNPVTPQPYIRGVGTNSSSVGDDASVGVFIDEVYAGRAGGYSADMFDVQRVEVLRGPQGSLYGRNVAGGAINVITNNPTETFEAKTKLTYGNYNLVEARGMVSGPLAENVNGRIAVSSRQRDGWIENVSTGNELADQDNLSLRGKLDITLGDYTDLLLSADYAQDELVGSGARAIDGYQEVFGVAHPTEGKQDEVDLFFDGATDRDMHGVSAKLTHAIGAVDLVSITAYRTQDYTFNDDLLGRYLAPANAALTNDATEESSQFTQELRLQSATDKLDWTAGVYYFQEEVERGESFDSTLVYETLGLGGLGLASRPVWDASNETTSYAAFGEATYNFTPAWSASLGGRYTYDQKDFASTASGAPDLFGFLAENYAVTADESWSKFTPKATVTFTAEDGDIVYATLSEGYKAGGFNGIAATEQGATVAFDPENATNYELGFKSSMLEQRVRLNGAVFFLDYSDLQSFTVDLESGRVKTATGDAEIKGLELEATAFLTDGLRMGVNYGYTDSEYVRFESRPEVVGNRLARTPEHSVSANINYEWLLGNGTAIIFNTNAMYQDEVSYSVSNSAAAGDDARTLVNFNATWDNYAGMEVSLWGKNLTDEEYRAHSFEQSGMAFYIPGEPLTWGVSVTREFL</sequence>
<keyword evidence="2 11" id="KW-0813">Transport</keyword>
<evidence type="ECO:0000313" key="15">
    <source>
        <dbReference type="EMBL" id="PCO04482.1"/>
    </source>
</evidence>
<keyword evidence="7" id="KW-0406">Ion transport</keyword>
<dbReference type="Gene3D" id="2.40.170.20">
    <property type="entry name" value="TonB-dependent receptor, beta-barrel domain"/>
    <property type="match status" value="1"/>
</dbReference>
<keyword evidence="3 11" id="KW-1134">Transmembrane beta strand</keyword>
<evidence type="ECO:0000256" key="5">
    <source>
        <dbReference type="ARBA" id="ARBA00022692"/>
    </source>
</evidence>
<dbReference type="PANTHER" id="PTHR32552:SF81">
    <property type="entry name" value="TONB-DEPENDENT OUTER MEMBRANE RECEPTOR"/>
    <property type="match status" value="1"/>
</dbReference>